<accession>H8ZN90</accession>
<dbReference type="Pfam" id="PF23891">
    <property type="entry name" value="DUF7243"/>
    <property type="match status" value="1"/>
</dbReference>
<evidence type="ECO:0000313" key="2">
    <source>
        <dbReference type="Proteomes" id="UP000007597"/>
    </source>
</evidence>
<organism evidence="1 2">
    <name type="scientific">Synechococcus phage metaG-MbCM1</name>
    <dbReference type="NCBI Taxonomy" id="1079999"/>
    <lineage>
        <taxon>Viruses</taxon>
        <taxon>Duplodnaviria</taxon>
        <taxon>Heunggongvirae</taxon>
        <taxon>Uroviricota</taxon>
        <taxon>Caudoviricetes</taxon>
        <taxon>Pantevenvirales</taxon>
        <taxon>Kyanoviridae</taxon>
        <taxon>Galenevirus</taxon>
        <taxon>Galenevirus mbcm1</taxon>
    </lineage>
</organism>
<protein>
    <submittedName>
        <fullName evidence="1">Uncharacterized protein</fullName>
    </submittedName>
</protein>
<dbReference type="Proteomes" id="UP000007597">
    <property type="component" value="Segment"/>
</dbReference>
<keyword evidence="2" id="KW-1185">Reference proteome</keyword>
<dbReference type="InterPro" id="IPR055667">
    <property type="entry name" value="DUF7243"/>
</dbReference>
<evidence type="ECO:0000313" key="1">
    <source>
        <dbReference type="EMBL" id="AFD02951.1"/>
    </source>
</evidence>
<dbReference type="KEGG" id="vg:14005375"/>
<dbReference type="RefSeq" id="YP_007001602.1">
    <property type="nucleotide sequence ID" value="NC_019443.1"/>
</dbReference>
<sequence length="179" mass="18279">MPVLKVLSTNAIAGSATEYQVVQTGYYRVLATAAASTVSFNGGPAITLVQNEALLLKSGAKPGQARITKAVDDSTADYQLGVNLGEMTNTHPFSVDDFIAVEDDSTSPAINSNFLSAGTVGKKVTAVTPNSISTDVDSSSAPADYSYAYSGKQAVVKRAVGITAGSGAIVVEEIQVVGG</sequence>
<dbReference type="GeneID" id="14005375"/>
<dbReference type="EMBL" id="JN371769">
    <property type="protein sequence ID" value="AFD02951.1"/>
    <property type="molecule type" value="Genomic_DNA"/>
</dbReference>
<proteinExistence type="predicted"/>
<dbReference type="OrthoDB" id="13717at10239"/>
<name>H8ZN90_9CAUD</name>
<reference evidence="1 2" key="1">
    <citation type="submission" date="2011-07" db="EMBL/GenBank/DDBJ databases">
        <title>Viral Tagging: a high-throughput approach to explore virus-host interactions.</title>
        <authorList>
            <person name="Deng L."/>
            <person name="Sullivan M.B."/>
            <person name="Poulos B."/>
            <person name="Ignacio Espinoza J.C."/>
        </authorList>
    </citation>
    <scope>NUCLEOTIDE SEQUENCE [LARGE SCALE GENOMIC DNA]</scope>
</reference>